<name>A0A0A6U8Y7_ACTUT</name>
<comment type="caution">
    <text evidence="10">The sequence shown here is derived from an EMBL/GenBank/DDBJ whole genome shotgun (WGS) entry which is preliminary data.</text>
</comment>
<dbReference type="InterPro" id="IPR047055">
    <property type="entry name" value="MotA-like"/>
</dbReference>
<evidence type="ECO:0000256" key="5">
    <source>
        <dbReference type="ARBA" id="ARBA00022692"/>
    </source>
</evidence>
<reference evidence="10 11" key="1">
    <citation type="submission" date="2014-10" db="EMBL/GenBank/DDBJ databases">
        <title>Draft genome sequence of Actinoplanes utahensis NRRL 12052.</title>
        <authorList>
            <person name="Velasco-Bucheli B."/>
            <person name="del Cerro C."/>
            <person name="Hormigo D."/>
            <person name="Garcia J.L."/>
            <person name="Acebal C."/>
            <person name="Arroyo M."/>
            <person name="de la Mata I."/>
        </authorList>
    </citation>
    <scope>NUCLEOTIDE SEQUENCE [LARGE SCALE GENOMIC DNA]</scope>
    <source>
        <strain evidence="10 11">NRRL 12052</strain>
    </source>
</reference>
<comment type="similarity">
    <text evidence="2">Belongs to the MotA family.</text>
</comment>
<dbReference type="InterPro" id="IPR000540">
    <property type="entry name" value="Flag_MotA_CS"/>
</dbReference>
<evidence type="ECO:0000256" key="3">
    <source>
        <dbReference type="ARBA" id="ARBA00022448"/>
    </source>
</evidence>
<evidence type="ECO:0000256" key="7">
    <source>
        <dbReference type="ARBA" id="ARBA00023136"/>
    </source>
</evidence>
<feature type="transmembrane region" description="Helical" evidence="8">
    <location>
        <begin position="181"/>
        <end position="201"/>
    </location>
</feature>
<organism evidence="10 11">
    <name type="scientific">Actinoplanes utahensis</name>
    <dbReference type="NCBI Taxonomy" id="1869"/>
    <lineage>
        <taxon>Bacteria</taxon>
        <taxon>Bacillati</taxon>
        <taxon>Actinomycetota</taxon>
        <taxon>Actinomycetes</taxon>
        <taxon>Micromonosporales</taxon>
        <taxon>Micromonosporaceae</taxon>
        <taxon>Actinoplanes</taxon>
    </lineage>
</organism>
<keyword evidence="3" id="KW-0813">Transport</keyword>
<evidence type="ECO:0000313" key="10">
    <source>
        <dbReference type="EMBL" id="KHD72540.1"/>
    </source>
</evidence>
<dbReference type="AlphaFoldDB" id="A0A0A6U8Y7"/>
<accession>A0A0A6U8Y7</accession>
<dbReference type="GO" id="GO:0006935">
    <property type="term" value="P:chemotaxis"/>
    <property type="evidence" value="ECO:0007669"/>
    <property type="project" value="InterPro"/>
</dbReference>
<evidence type="ECO:0000313" key="11">
    <source>
        <dbReference type="Proteomes" id="UP000054537"/>
    </source>
</evidence>
<dbReference type="PANTHER" id="PTHR30433:SF3">
    <property type="entry name" value="MOTILITY PROTEIN A"/>
    <property type="match status" value="1"/>
</dbReference>
<dbReference type="Proteomes" id="UP000054537">
    <property type="component" value="Unassembled WGS sequence"/>
</dbReference>
<keyword evidence="4" id="KW-1003">Cell membrane</keyword>
<keyword evidence="10" id="KW-0966">Cell projection</keyword>
<evidence type="ECO:0000256" key="4">
    <source>
        <dbReference type="ARBA" id="ARBA00022475"/>
    </source>
</evidence>
<evidence type="ECO:0000256" key="1">
    <source>
        <dbReference type="ARBA" id="ARBA00004651"/>
    </source>
</evidence>
<dbReference type="EMBL" id="JRTT01000137">
    <property type="protein sequence ID" value="KHD72540.1"/>
    <property type="molecule type" value="Genomic_DNA"/>
</dbReference>
<keyword evidence="10" id="KW-0969">Cilium</keyword>
<dbReference type="GO" id="GO:0005886">
    <property type="term" value="C:plasma membrane"/>
    <property type="evidence" value="ECO:0007669"/>
    <property type="project" value="UniProtKB-SubCell"/>
</dbReference>
<keyword evidence="7 8" id="KW-0472">Membrane</keyword>
<comment type="subcellular location">
    <subcellularLocation>
        <location evidence="1">Cell membrane</location>
        <topology evidence="1">Multi-pass membrane protein</topology>
    </subcellularLocation>
</comment>
<protein>
    <submittedName>
        <fullName evidence="10">Flagellar motor protein MotA</fullName>
    </submittedName>
</protein>
<keyword evidence="10" id="KW-0282">Flagellum</keyword>
<feature type="transmembrane region" description="Helical" evidence="8">
    <location>
        <begin position="149"/>
        <end position="169"/>
    </location>
</feature>
<dbReference type="PROSITE" id="PS01307">
    <property type="entry name" value="MOTA"/>
    <property type="match status" value="1"/>
</dbReference>
<evidence type="ECO:0000256" key="2">
    <source>
        <dbReference type="ARBA" id="ARBA00008038"/>
    </source>
</evidence>
<sequence>MDLASIIGVALGLTIVFLVQIVEGGSPASIMLWPSMLLVFGGGFAAAMAGGVMKDTKAFGAQLKKGFTNKVTPAAELLDSVVKLAERARREGLLALEDAVKTVEHPFLKRGLQLAIDGTDPDELHDILHAEVAAKKKADKAGVKFFESWGGYAPTIGIIGTVMGLVLVMENLDKPETLGHSIAAAFCATLWGVLSANMILLPMGARLARLSQIEAEEMELVIDGVLAIQAGSNPRLVAQKLRSLLPPDEMKKAEASASSKKAA</sequence>
<dbReference type="PANTHER" id="PTHR30433">
    <property type="entry name" value="CHEMOTAXIS PROTEIN MOTA"/>
    <property type="match status" value="1"/>
</dbReference>
<gene>
    <name evidence="10" type="ORF">MB27_39525</name>
</gene>
<dbReference type="OrthoDB" id="9806929at2"/>
<proteinExistence type="inferred from homology"/>
<evidence type="ECO:0000259" key="9">
    <source>
        <dbReference type="Pfam" id="PF01618"/>
    </source>
</evidence>
<keyword evidence="5 8" id="KW-0812">Transmembrane</keyword>
<dbReference type="RefSeq" id="WP_043533213.1">
    <property type="nucleotide sequence ID" value="NZ_BAABKU010000003.1"/>
</dbReference>
<evidence type="ECO:0000256" key="6">
    <source>
        <dbReference type="ARBA" id="ARBA00022989"/>
    </source>
</evidence>
<dbReference type="Pfam" id="PF01618">
    <property type="entry name" value="MotA_ExbB"/>
    <property type="match status" value="1"/>
</dbReference>
<dbReference type="GO" id="GO:0071978">
    <property type="term" value="P:bacterial-type flagellum-dependent swarming motility"/>
    <property type="evidence" value="ECO:0007669"/>
    <property type="project" value="InterPro"/>
</dbReference>
<keyword evidence="11" id="KW-1185">Reference proteome</keyword>
<dbReference type="STRING" id="1869.MB27_39525"/>
<evidence type="ECO:0000256" key="8">
    <source>
        <dbReference type="SAM" id="Phobius"/>
    </source>
</evidence>
<dbReference type="InterPro" id="IPR002898">
    <property type="entry name" value="MotA_ExbB_proton_chnl"/>
</dbReference>
<feature type="domain" description="MotA/TolQ/ExbB proton channel" evidence="9">
    <location>
        <begin position="101"/>
        <end position="219"/>
    </location>
</feature>
<keyword evidence="6 8" id="KW-1133">Transmembrane helix</keyword>
<dbReference type="eggNOG" id="COG1291">
    <property type="taxonomic scope" value="Bacteria"/>
</dbReference>
<feature type="transmembrane region" description="Helical" evidence="8">
    <location>
        <begin position="34"/>
        <end position="53"/>
    </location>
</feature>